<dbReference type="Gene3D" id="3.40.50.300">
    <property type="entry name" value="P-loop containing nucleotide triphosphate hydrolases"/>
    <property type="match status" value="1"/>
</dbReference>
<dbReference type="FunFam" id="3.40.50.300:FF:000032">
    <property type="entry name" value="Export ABC transporter ATP-binding protein"/>
    <property type="match status" value="1"/>
</dbReference>
<name>A0A1U7CXK5_9BACT</name>
<evidence type="ECO:0000256" key="1">
    <source>
        <dbReference type="ARBA" id="ARBA00022448"/>
    </source>
</evidence>
<comment type="similarity">
    <text evidence="4">Belongs to the ABC transporter superfamily. Macrolide exporter (TC 3.A.1.122) family.</text>
</comment>
<protein>
    <submittedName>
        <fullName evidence="6">Putative ABC transporter ATP-binding protein YknY</fullName>
        <ecNumber evidence="6">3.6.3.-</ecNumber>
    </submittedName>
</protein>
<keyword evidence="6" id="KW-0378">Hydrolase</keyword>
<dbReference type="InterPro" id="IPR017871">
    <property type="entry name" value="ABC_transporter-like_CS"/>
</dbReference>
<dbReference type="KEGG" id="pbor:BSF38_05202"/>
<dbReference type="GO" id="GO:0005524">
    <property type="term" value="F:ATP binding"/>
    <property type="evidence" value="ECO:0007669"/>
    <property type="project" value="UniProtKB-KW"/>
</dbReference>
<proteinExistence type="inferred from homology"/>
<dbReference type="STRING" id="1387353.BSF38_05202"/>
<reference evidence="7" key="1">
    <citation type="submission" date="2016-12" db="EMBL/GenBank/DDBJ databases">
        <title>Comparative genomics of four Isosphaeraceae planctomycetes: a common pool of plasmids and glycoside hydrolase genes.</title>
        <authorList>
            <person name="Ivanova A."/>
        </authorList>
    </citation>
    <scope>NUCLEOTIDE SEQUENCE [LARGE SCALE GENOMIC DNA]</scope>
    <source>
        <strain evidence="7">PX4</strain>
    </source>
</reference>
<dbReference type="GO" id="GO:0005886">
    <property type="term" value="C:plasma membrane"/>
    <property type="evidence" value="ECO:0007669"/>
    <property type="project" value="TreeGrafter"/>
</dbReference>
<keyword evidence="1" id="KW-0813">Transport</keyword>
<evidence type="ECO:0000313" key="7">
    <source>
        <dbReference type="Proteomes" id="UP000186309"/>
    </source>
</evidence>
<dbReference type="InterPro" id="IPR003593">
    <property type="entry name" value="AAA+_ATPase"/>
</dbReference>
<evidence type="ECO:0000313" key="6">
    <source>
        <dbReference type="EMBL" id="APW63628.1"/>
    </source>
</evidence>
<dbReference type="PROSITE" id="PS00211">
    <property type="entry name" value="ABC_TRANSPORTER_1"/>
    <property type="match status" value="1"/>
</dbReference>
<dbReference type="PROSITE" id="PS50893">
    <property type="entry name" value="ABC_TRANSPORTER_2"/>
    <property type="match status" value="1"/>
</dbReference>
<keyword evidence="7" id="KW-1185">Reference proteome</keyword>
<organism evidence="6 7">
    <name type="scientific">Paludisphaera borealis</name>
    <dbReference type="NCBI Taxonomy" id="1387353"/>
    <lineage>
        <taxon>Bacteria</taxon>
        <taxon>Pseudomonadati</taxon>
        <taxon>Planctomycetota</taxon>
        <taxon>Planctomycetia</taxon>
        <taxon>Isosphaerales</taxon>
        <taxon>Isosphaeraceae</taxon>
        <taxon>Paludisphaera</taxon>
    </lineage>
</organism>
<dbReference type="InterPro" id="IPR003439">
    <property type="entry name" value="ABC_transporter-like_ATP-bd"/>
</dbReference>
<dbReference type="PANTHER" id="PTHR24220">
    <property type="entry name" value="IMPORT ATP-BINDING PROTEIN"/>
    <property type="match status" value="1"/>
</dbReference>
<sequence length="247" mass="27076">MTSQAISNEPGETRTADAPAPVILLEGITKVYPMGEETVHALRGVDLTIRSNELAAIMGPSGSGKSTLMNIIGCLDVPTDGRYCLDGRDVARLSQSELAQVRGRRIGFVFQTFELLARQSALRNVELPLIYSGTSASERRRRATEALSRVGLADRMGHRPNQMSGGQRQRVAIARALVQRPALLLADEPTGNLDTQTGDEILELFADLHREGQTIVIVTHEPDIAARCRRVVRIRDGRVESDEEHES</sequence>
<dbReference type="CDD" id="cd03255">
    <property type="entry name" value="ABC_MJ0796_LolCDE_FtsE"/>
    <property type="match status" value="1"/>
</dbReference>
<keyword evidence="3 6" id="KW-0067">ATP-binding</keyword>
<dbReference type="InterPro" id="IPR027417">
    <property type="entry name" value="P-loop_NTPase"/>
</dbReference>
<dbReference type="GO" id="GO:0098796">
    <property type="term" value="C:membrane protein complex"/>
    <property type="evidence" value="ECO:0007669"/>
    <property type="project" value="UniProtKB-ARBA"/>
</dbReference>
<feature type="domain" description="ABC transporter" evidence="5">
    <location>
        <begin position="23"/>
        <end position="247"/>
    </location>
</feature>
<dbReference type="InterPro" id="IPR017911">
    <property type="entry name" value="MacB-like_ATP-bd"/>
</dbReference>
<dbReference type="AlphaFoldDB" id="A0A1U7CXK5"/>
<dbReference type="Pfam" id="PF00005">
    <property type="entry name" value="ABC_tran"/>
    <property type="match status" value="1"/>
</dbReference>
<accession>A0A1U7CXK5</accession>
<evidence type="ECO:0000256" key="2">
    <source>
        <dbReference type="ARBA" id="ARBA00022741"/>
    </source>
</evidence>
<dbReference type="GO" id="GO:0022857">
    <property type="term" value="F:transmembrane transporter activity"/>
    <property type="evidence" value="ECO:0007669"/>
    <property type="project" value="TreeGrafter"/>
</dbReference>
<dbReference type="EC" id="3.6.3.-" evidence="6"/>
<dbReference type="OrthoDB" id="273392at2"/>
<dbReference type="GO" id="GO:0016887">
    <property type="term" value="F:ATP hydrolysis activity"/>
    <property type="evidence" value="ECO:0007669"/>
    <property type="project" value="InterPro"/>
</dbReference>
<dbReference type="SUPFAM" id="SSF52540">
    <property type="entry name" value="P-loop containing nucleoside triphosphate hydrolases"/>
    <property type="match status" value="1"/>
</dbReference>
<dbReference type="EMBL" id="CP019082">
    <property type="protein sequence ID" value="APW63628.1"/>
    <property type="molecule type" value="Genomic_DNA"/>
</dbReference>
<dbReference type="Proteomes" id="UP000186309">
    <property type="component" value="Chromosome"/>
</dbReference>
<evidence type="ECO:0000256" key="3">
    <source>
        <dbReference type="ARBA" id="ARBA00022840"/>
    </source>
</evidence>
<evidence type="ECO:0000259" key="5">
    <source>
        <dbReference type="PROSITE" id="PS50893"/>
    </source>
</evidence>
<keyword evidence="2" id="KW-0547">Nucleotide-binding</keyword>
<dbReference type="PANTHER" id="PTHR24220:SF86">
    <property type="entry name" value="ABC TRANSPORTER ABCH.1"/>
    <property type="match status" value="1"/>
</dbReference>
<evidence type="ECO:0000256" key="4">
    <source>
        <dbReference type="ARBA" id="ARBA00038388"/>
    </source>
</evidence>
<dbReference type="RefSeq" id="WP_076349951.1">
    <property type="nucleotide sequence ID" value="NZ_CP019082.1"/>
</dbReference>
<gene>
    <name evidence="6" type="primary">yknY_5</name>
    <name evidence="6" type="ORF">BSF38_05202</name>
</gene>
<dbReference type="SMART" id="SM00382">
    <property type="entry name" value="AAA"/>
    <property type="match status" value="1"/>
</dbReference>
<dbReference type="InterPro" id="IPR015854">
    <property type="entry name" value="ABC_transpr_LolD-like"/>
</dbReference>